<dbReference type="HAMAP" id="MF_01161">
    <property type="entry name" value="tRNA_Ile_lys_synt"/>
    <property type="match status" value="1"/>
</dbReference>
<dbReference type="GO" id="GO:0032267">
    <property type="term" value="F:tRNA(Ile)-lysidine synthase activity"/>
    <property type="evidence" value="ECO:0007669"/>
    <property type="project" value="UniProtKB-EC"/>
</dbReference>
<evidence type="ECO:0000313" key="8">
    <source>
        <dbReference type="EMBL" id="MDQ2095083.1"/>
    </source>
</evidence>
<evidence type="ECO:0000256" key="2">
    <source>
        <dbReference type="ARBA" id="ARBA00022694"/>
    </source>
</evidence>
<dbReference type="InterPro" id="IPR012795">
    <property type="entry name" value="tRNA_Ile_lys_synt_N"/>
</dbReference>
<dbReference type="GO" id="GO:0006400">
    <property type="term" value="P:tRNA modification"/>
    <property type="evidence" value="ECO:0007669"/>
    <property type="project" value="UniProtKB-UniRule"/>
</dbReference>
<dbReference type="InterPro" id="IPR014729">
    <property type="entry name" value="Rossmann-like_a/b/a_fold"/>
</dbReference>
<keyword evidence="9" id="KW-1185">Reference proteome</keyword>
<accession>A0AAJ1UC03</accession>
<dbReference type="GO" id="GO:0005524">
    <property type="term" value="F:ATP binding"/>
    <property type="evidence" value="ECO:0007669"/>
    <property type="project" value="UniProtKB-UniRule"/>
</dbReference>
<evidence type="ECO:0000256" key="1">
    <source>
        <dbReference type="ARBA" id="ARBA00022598"/>
    </source>
</evidence>
<evidence type="ECO:0000313" key="9">
    <source>
        <dbReference type="Proteomes" id="UP001227162"/>
    </source>
</evidence>
<dbReference type="PANTHER" id="PTHR43033">
    <property type="entry name" value="TRNA(ILE)-LYSIDINE SYNTHASE-RELATED"/>
    <property type="match status" value="1"/>
</dbReference>
<keyword evidence="3 6" id="KW-0547">Nucleotide-binding</keyword>
<keyword evidence="2 6" id="KW-0819">tRNA processing</keyword>
<keyword evidence="4 6" id="KW-0067">ATP-binding</keyword>
<dbReference type="Pfam" id="PF01171">
    <property type="entry name" value="ATP_bind_3"/>
    <property type="match status" value="1"/>
</dbReference>
<dbReference type="NCBIfam" id="TIGR02432">
    <property type="entry name" value="lysidine_TilS_N"/>
    <property type="match status" value="1"/>
</dbReference>
<dbReference type="EC" id="6.3.4.19" evidence="6"/>
<comment type="subcellular location">
    <subcellularLocation>
        <location evidence="6">Cytoplasm</location>
    </subcellularLocation>
</comment>
<keyword evidence="1 6" id="KW-0436">Ligase</keyword>
<name>A0AAJ1UC03_9RHOB</name>
<evidence type="ECO:0000256" key="4">
    <source>
        <dbReference type="ARBA" id="ARBA00022840"/>
    </source>
</evidence>
<dbReference type="InterPro" id="IPR012094">
    <property type="entry name" value="tRNA_Ile_lys_synt"/>
</dbReference>
<keyword evidence="6" id="KW-0963">Cytoplasm</keyword>
<feature type="domain" description="tRNA(Ile)-lysidine/2-thiocytidine synthase N-terminal" evidence="7">
    <location>
        <begin position="24"/>
        <end position="202"/>
    </location>
</feature>
<dbReference type="GO" id="GO:0005737">
    <property type="term" value="C:cytoplasm"/>
    <property type="evidence" value="ECO:0007669"/>
    <property type="project" value="UniProtKB-SubCell"/>
</dbReference>
<comment type="similarity">
    <text evidence="6">Belongs to the tRNA(Ile)-lysidine synthase family.</text>
</comment>
<evidence type="ECO:0000259" key="7">
    <source>
        <dbReference type="Pfam" id="PF01171"/>
    </source>
</evidence>
<proteinExistence type="inferred from homology"/>
<dbReference type="EMBL" id="JANFFA010000003">
    <property type="protein sequence ID" value="MDQ2095083.1"/>
    <property type="molecule type" value="Genomic_DNA"/>
</dbReference>
<sequence>MSETPDAFLYNIVSWPFVNTKAEKIAVAVSGGSDSMALLLLMQHWAQERGAELCAVTLDHGLRPEAAEEAVMVGRVCAERGISHETLSWQWDKRGNLQAAAREARYRLIADWALAKGVDAVCLGHTRDDQAETFLMRLARKSGSDGLKSMPEQFDRFGMRFARPVLGVHRADLQAFLAREDVGWVDDPSNADETYDRVRARKALAALRPLGIDAEGLATVAHNLAMENALVRQAVRDALAGKVTEQHGALSIALRDFRLQWPETRRRFLQAAIGWLSGADYVPRALAVSHLEFALSGKRAHTLGGVIGWVAKDRIWLAREPRAVEGLRGTPFDARWKIEGPLEGLEIRALGEEGLKQWPEWRAIGLPRRVWLSLPGVWNGAELVATPHDDAENRYKASLMTTSFDNWLARH</sequence>
<dbReference type="PANTHER" id="PTHR43033:SF1">
    <property type="entry name" value="TRNA(ILE)-LYSIDINE SYNTHASE-RELATED"/>
    <property type="match status" value="1"/>
</dbReference>
<protein>
    <recommendedName>
        <fullName evidence="6">tRNA(Ile)-lysidine synthase</fullName>
        <ecNumber evidence="6">6.3.4.19</ecNumber>
    </recommendedName>
    <alternativeName>
        <fullName evidence="6">tRNA(Ile)-2-lysyl-cytidine synthase</fullName>
    </alternativeName>
    <alternativeName>
        <fullName evidence="6">tRNA(Ile)-lysidine synthetase</fullName>
    </alternativeName>
</protein>
<dbReference type="Proteomes" id="UP001227162">
    <property type="component" value="Unassembled WGS sequence"/>
</dbReference>
<evidence type="ECO:0000256" key="5">
    <source>
        <dbReference type="ARBA" id="ARBA00048539"/>
    </source>
</evidence>
<comment type="domain">
    <text evidence="6">The N-terminal region contains the highly conserved SGGXDS motif, predicted to be a P-loop motif involved in ATP binding.</text>
</comment>
<evidence type="ECO:0000256" key="3">
    <source>
        <dbReference type="ARBA" id="ARBA00022741"/>
    </source>
</evidence>
<comment type="caution">
    <text evidence="8">The sequence shown here is derived from an EMBL/GenBank/DDBJ whole genome shotgun (WGS) entry which is preliminary data.</text>
</comment>
<dbReference type="InterPro" id="IPR011063">
    <property type="entry name" value="TilS/TtcA_N"/>
</dbReference>
<comment type="function">
    <text evidence="6">Ligates lysine onto the cytidine present at position 34 of the AUA codon-specific tRNA(Ile) that contains the anticodon CAU, in an ATP-dependent manner. Cytidine is converted to lysidine, thus changing the amino acid specificity of the tRNA from methionine to isoleucine.</text>
</comment>
<dbReference type="RefSeq" id="WP_317626685.1">
    <property type="nucleotide sequence ID" value="NZ_JANFFA010000003.1"/>
</dbReference>
<gene>
    <name evidence="6 8" type="primary">tilS</name>
    <name evidence="8" type="ORF">NOI20_13250</name>
</gene>
<organism evidence="8 9">
    <name type="scientific">Rhodalgimonas zhirmunskyi</name>
    <dbReference type="NCBI Taxonomy" id="2964767"/>
    <lineage>
        <taxon>Bacteria</taxon>
        <taxon>Pseudomonadati</taxon>
        <taxon>Pseudomonadota</taxon>
        <taxon>Alphaproteobacteria</taxon>
        <taxon>Rhodobacterales</taxon>
        <taxon>Roseobacteraceae</taxon>
        <taxon>Rhodalgimonas</taxon>
    </lineage>
</organism>
<feature type="binding site" evidence="6">
    <location>
        <begin position="30"/>
        <end position="35"/>
    </location>
    <ligand>
        <name>ATP</name>
        <dbReference type="ChEBI" id="CHEBI:30616"/>
    </ligand>
</feature>
<dbReference type="Gene3D" id="3.40.50.620">
    <property type="entry name" value="HUPs"/>
    <property type="match status" value="1"/>
</dbReference>
<reference evidence="8" key="1">
    <citation type="submission" date="2022-07" db="EMBL/GenBank/DDBJ databases">
        <authorList>
            <person name="Otstavnykh N."/>
            <person name="Isaeva M."/>
            <person name="Bystritskaya E."/>
        </authorList>
    </citation>
    <scope>NUCLEOTIDE SEQUENCE</scope>
    <source>
        <strain evidence="8">10Alg 79</strain>
    </source>
</reference>
<dbReference type="CDD" id="cd01992">
    <property type="entry name" value="TilS_N"/>
    <property type="match status" value="1"/>
</dbReference>
<dbReference type="AlphaFoldDB" id="A0AAJ1UC03"/>
<reference evidence="8" key="2">
    <citation type="submission" date="2023-04" db="EMBL/GenBank/DDBJ databases">
        <title>'Rhodoalgimonas zhirmunskyi' gen. nov., isolated from a red alga.</title>
        <authorList>
            <person name="Nedashkovskaya O.I."/>
            <person name="Otstavnykh N.Y."/>
            <person name="Bystritskaya E.P."/>
            <person name="Balabanova L.A."/>
            <person name="Isaeva M.P."/>
        </authorList>
    </citation>
    <scope>NUCLEOTIDE SEQUENCE</scope>
    <source>
        <strain evidence="8">10Alg 79</strain>
    </source>
</reference>
<comment type="catalytic activity">
    <reaction evidence="5 6">
        <text>cytidine(34) in tRNA(Ile2) + L-lysine + ATP = lysidine(34) in tRNA(Ile2) + AMP + diphosphate + H(+)</text>
        <dbReference type="Rhea" id="RHEA:43744"/>
        <dbReference type="Rhea" id="RHEA-COMP:10625"/>
        <dbReference type="Rhea" id="RHEA-COMP:10670"/>
        <dbReference type="ChEBI" id="CHEBI:15378"/>
        <dbReference type="ChEBI" id="CHEBI:30616"/>
        <dbReference type="ChEBI" id="CHEBI:32551"/>
        <dbReference type="ChEBI" id="CHEBI:33019"/>
        <dbReference type="ChEBI" id="CHEBI:82748"/>
        <dbReference type="ChEBI" id="CHEBI:83665"/>
        <dbReference type="ChEBI" id="CHEBI:456215"/>
        <dbReference type="EC" id="6.3.4.19"/>
    </reaction>
</comment>
<evidence type="ECO:0000256" key="6">
    <source>
        <dbReference type="HAMAP-Rule" id="MF_01161"/>
    </source>
</evidence>
<dbReference type="SUPFAM" id="SSF52402">
    <property type="entry name" value="Adenine nucleotide alpha hydrolases-like"/>
    <property type="match status" value="1"/>
</dbReference>